<reference evidence="3 4" key="1">
    <citation type="submission" date="2024-10" db="EMBL/GenBank/DDBJ databases">
        <title>The Natural Products Discovery Center: Release of the First 8490 Sequenced Strains for Exploring Actinobacteria Biosynthetic Diversity.</title>
        <authorList>
            <person name="Kalkreuter E."/>
            <person name="Kautsar S.A."/>
            <person name="Yang D."/>
            <person name="Bader C.D."/>
            <person name="Teijaro C.N."/>
            <person name="Fluegel L."/>
            <person name="Davis C.M."/>
            <person name="Simpson J.R."/>
            <person name="Lauterbach L."/>
            <person name="Steele A.D."/>
            <person name="Gui C."/>
            <person name="Meng S."/>
            <person name="Li G."/>
            <person name="Viehrig K."/>
            <person name="Ye F."/>
            <person name="Su P."/>
            <person name="Kiefer A.F."/>
            <person name="Nichols A."/>
            <person name="Cepeda A.J."/>
            <person name="Yan W."/>
            <person name="Fan B."/>
            <person name="Jiang Y."/>
            <person name="Adhikari A."/>
            <person name="Zheng C.-J."/>
            <person name="Schuster L."/>
            <person name="Cowan T.M."/>
            <person name="Smanski M.J."/>
            <person name="Chevrette M.G."/>
            <person name="De Carvalho L.P.S."/>
            <person name="Shen B."/>
        </authorList>
    </citation>
    <scope>NUCLEOTIDE SEQUENCE [LARGE SCALE GENOMIC DNA]</scope>
    <source>
        <strain evidence="3 4">NPDC003029</strain>
    </source>
</reference>
<dbReference type="SUPFAM" id="SSF50129">
    <property type="entry name" value="GroES-like"/>
    <property type="match status" value="1"/>
</dbReference>
<dbReference type="Proteomes" id="UP001601976">
    <property type="component" value="Unassembled WGS sequence"/>
</dbReference>
<gene>
    <name evidence="3" type="ORF">ACFYWW_15295</name>
</gene>
<comment type="caution">
    <text evidence="3">The sequence shown here is derived from an EMBL/GenBank/DDBJ whole genome shotgun (WGS) entry which is preliminary data.</text>
</comment>
<dbReference type="EMBL" id="JBIAPK010000004">
    <property type="protein sequence ID" value="MFF3340083.1"/>
    <property type="molecule type" value="Genomic_DNA"/>
</dbReference>
<organism evidence="3 4">
    <name type="scientific">Streptomyces flavidovirens</name>
    <dbReference type="NCBI Taxonomy" id="67298"/>
    <lineage>
        <taxon>Bacteria</taxon>
        <taxon>Bacillati</taxon>
        <taxon>Actinomycetota</taxon>
        <taxon>Actinomycetes</taxon>
        <taxon>Kitasatosporales</taxon>
        <taxon>Streptomycetaceae</taxon>
        <taxon>Streptomyces</taxon>
    </lineage>
</organism>
<dbReference type="Pfam" id="PF13602">
    <property type="entry name" value="ADH_zinc_N_2"/>
    <property type="match status" value="1"/>
</dbReference>
<dbReference type="RefSeq" id="WP_355713836.1">
    <property type="nucleotide sequence ID" value="NZ_JBEXNP010000002.1"/>
</dbReference>
<dbReference type="InterPro" id="IPR011032">
    <property type="entry name" value="GroES-like_sf"/>
</dbReference>
<dbReference type="InterPro" id="IPR013154">
    <property type="entry name" value="ADH-like_N"/>
</dbReference>
<protein>
    <submittedName>
        <fullName evidence="3">NAD(P)-dependent alcohol dehydrogenase</fullName>
    </submittedName>
</protein>
<sequence length="325" mass="34076">MKAMAHTTYGPPSVMRLEDVARPVPGGDEVLIRVHAASVDPGVWHLTAGVPYLIRAMGFGLRAPKGRIRGEGVAGRVEAVGAAVTRFRPGDEVFGAGEGTFAQYACAKEGSLALKPGNLGFEQAAAVPVSACTALQAVRNAGQLRAGQKVLVIGAAGGVGHFAVQLAKSFGAHVTGVCSTDKTGLVRSIGADEVIDYTREDPTDGSRRYDLVLDTAGNRPLSRLRRALTARGTLVIIGGENGGRWIGGNERQLGALLLSPFTGHRLRGLAVMRLDHSDLQLLAELIEAGSLTPVIDRTYPLADVPEAIDYLMEGRSSGGKIVVQV</sequence>
<dbReference type="PANTHER" id="PTHR11695">
    <property type="entry name" value="ALCOHOL DEHYDROGENASE RELATED"/>
    <property type="match status" value="1"/>
</dbReference>
<dbReference type="Pfam" id="PF08240">
    <property type="entry name" value="ADH_N"/>
    <property type="match status" value="1"/>
</dbReference>
<dbReference type="SMART" id="SM00829">
    <property type="entry name" value="PKS_ER"/>
    <property type="match status" value="1"/>
</dbReference>
<name>A0ABW6RGJ3_9ACTN</name>
<accession>A0ABW6RGJ3</accession>
<evidence type="ECO:0000259" key="2">
    <source>
        <dbReference type="SMART" id="SM00829"/>
    </source>
</evidence>
<feature type="domain" description="Enoyl reductase (ER)" evidence="2">
    <location>
        <begin position="10"/>
        <end position="323"/>
    </location>
</feature>
<dbReference type="SUPFAM" id="SSF51735">
    <property type="entry name" value="NAD(P)-binding Rossmann-fold domains"/>
    <property type="match status" value="1"/>
</dbReference>
<evidence type="ECO:0000313" key="3">
    <source>
        <dbReference type="EMBL" id="MFF3340083.1"/>
    </source>
</evidence>
<keyword evidence="4" id="KW-1185">Reference proteome</keyword>
<proteinExistence type="predicted"/>
<dbReference type="InterPro" id="IPR050700">
    <property type="entry name" value="YIM1/Zinc_Alcohol_DH_Fams"/>
</dbReference>
<evidence type="ECO:0000313" key="4">
    <source>
        <dbReference type="Proteomes" id="UP001601976"/>
    </source>
</evidence>
<dbReference type="InterPro" id="IPR036291">
    <property type="entry name" value="NAD(P)-bd_dom_sf"/>
</dbReference>
<dbReference type="InterPro" id="IPR002364">
    <property type="entry name" value="Quin_OxRdtase/zeta-crystal_CS"/>
</dbReference>
<dbReference type="InterPro" id="IPR020843">
    <property type="entry name" value="ER"/>
</dbReference>
<keyword evidence="1" id="KW-0560">Oxidoreductase</keyword>
<dbReference type="Gene3D" id="3.40.50.720">
    <property type="entry name" value="NAD(P)-binding Rossmann-like Domain"/>
    <property type="match status" value="1"/>
</dbReference>
<dbReference type="CDD" id="cd08267">
    <property type="entry name" value="MDR1"/>
    <property type="match status" value="1"/>
</dbReference>
<evidence type="ECO:0000256" key="1">
    <source>
        <dbReference type="ARBA" id="ARBA00023002"/>
    </source>
</evidence>
<dbReference type="Gene3D" id="3.90.180.10">
    <property type="entry name" value="Medium-chain alcohol dehydrogenases, catalytic domain"/>
    <property type="match status" value="1"/>
</dbReference>
<dbReference type="PROSITE" id="PS01162">
    <property type="entry name" value="QOR_ZETA_CRYSTAL"/>
    <property type="match status" value="1"/>
</dbReference>
<dbReference type="PANTHER" id="PTHR11695:SF294">
    <property type="entry name" value="RETICULON-4-INTERACTING PROTEIN 1, MITOCHONDRIAL"/>
    <property type="match status" value="1"/>
</dbReference>